<protein>
    <submittedName>
        <fullName evidence="18 19">Carboxypeptidase Z isoform X1</fullName>
    </submittedName>
</protein>
<evidence type="ECO:0000256" key="12">
    <source>
        <dbReference type="PROSITE-ProRule" id="PRU01379"/>
    </source>
</evidence>
<dbReference type="SMART" id="SM00063">
    <property type="entry name" value="FRI"/>
    <property type="match status" value="1"/>
</dbReference>
<dbReference type="Pfam" id="PF01392">
    <property type="entry name" value="Fz"/>
    <property type="match status" value="1"/>
</dbReference>
<evidence type="ECO:0000259" key="16">
    <source>
        <dbReference type="PROSITE" id="PS52035"/>
    </source>
</evidence>
<dbReference type="GO" id="GO:0016485">
    <property type="term" value="P:protein processing"/>
    <property type="evidence" value="ECO:0007669"/>
    <property type="project" value="TreeGrafter"/>
</dbReference>
<name>A0AAJ7SZ89_PETMA</name>
<feature type="compositionally biased region" description="Basic and acidic residues" evidence="13">
    <location>
        <begin position="24"/>
        <end position="36"/>
    </location>
</feature>
<dbReference type="Gene3D" id="3.40.630.10">
    <property type="entry name" value="Zn peptidases"/>
    <property type="match status" value="1"/>
</dbReference>
<dbReference type="CDD" id="cd11308">
    <property type="entry name" value="Peptidase_M14NE-CP-C_like"/>
    <property type="match status" value="1"/>
</dbReference>
<dbReference type="SUPFAM" id="SSF53187">
    <property type="entry name" value="Zn-dependent exopeptidases"/>
    <property type="match status" value="1"/>
</dbReference>
<dbReference type="KEGG" id="pmrn:116941372"/>
<organism evidence="17 19">
    <name type="scientific">Petromyzon marinus</name>
    <name type="common">Sea lamprey</name>
    <dbReference type="NCBI Taxonomy" id="7757"/>
    <lineage>
        <taxon>Eukaryota</taxon>
        <taxon>Metazoa</taxon>
        <taxon>Chordata</taxon>
        <taxon>Craniata</taxon>
        <taxon>Vertebrata</taxon>
        <taxon>Cyclostomata</taxon>
        <taxon>Hyperoartia</taxon>
        <taxon>Petromyzontiformes</taxon>
        <taxon>Petromyzontidae</taxon>
        <taxon>Petromyzon</taxon>
    </lineage>
</organism>
<dbReference type="GO" id="GO:0006518">
    <property type="term" value="P:peptide metabolic process"/>
    <property type="evidence" value="ECO:0007669"/>
    <property type="project" value="TreeGrafter"/>
</dbReference>
<dbReference type="InterPro" id="IPR036790">
    <property type="entry name" value="Frizzled_dom_sf"/>
</dbReference>
<dbReference type="PROSITE" id="PS00132">
    <property type="entry name" value="CARBOXYPEPT_ZN_1"/>
    <property type="match status" value="1"/>
</dbReference>
<dbReference type="InterPro" id="IPR057246">
    <property type="entry name" value="CARBOXYPEPT_ZN_1"/>
</dbReference>
<keyword evidence="10" id="KW-0325">Glycoprotein</keyword>
<gene>
    <name evidence="18 19" type="primary">CPZ</name>
</gene>
<evidence type="ECO:0000256" key="8">
    <source>
        <dbReference type="ARBA" id="ARBA00023049"/>
    </source>
</evidence>
<evidence type="ECO:0000256" key="2">
    <source>
        <dbReference type="ARBA" id="ARBA00005988"/>
    </source>
</evidence>
<feature type="domain" description="Peptidase M14" evidence="16">
    <location>
        <begin position="273"/>
        <end position="585"/>
    </location>
</feature>
<keyword evidence="17" id="KW-1185">Reference proteome</keyword>
<dbReference type="PANTHER" id="PTHR11532">
    <property type="entry name" value="PROTEASE M14 CARBOXYPEPTIDASE"/>
    <property type="match status" value="1"/>
</dbReference>
<dbReference type="PANTHER" id="PTHR11532:SF63">
    <property type="entry name" value="CARBOXYPEPTIDASE Z"/>
    <property type="match status" value="1"/>
</dbReference>
<evidence type="ECO:0000313" key="18">
    <source>
        <dbReference type="RefSeq" id="XP_032808316.1"/>
    </source>
</evidence>
<feature type="disulfide bond" evidence="11">
    <location>
        <begin position="205"/>
        <end position="229"/>
    </location>
</feature>
<comment type="cofactor">
    <cofactor evidence="1">
        <name>Zn(2+)</name>
        <dbReference type="ChEBI" id="CHEBI:29105"/>
    </cofactor>
</comment>
<comment type="similarity">
    <text evidence="2 12">Belongs to the peptidase M14 family.</text>
</comment>
<dbReference type="PRINTS" id="PR00765">
    <property type="entry name" value="CRBOXYPTASEA"/>
</dbReference>
<evidence type="ECO:0000313" key="17">
    <source>
        <dbReference type="Proteomes" id="UP001318040"/>
    </source>
</evidence>
<evidence type="ECO:0000256" key="5">
    <source>
        <dbReference type="ARBA" id="ARBA00022723"/>
    </source>
</evidence>
<feature type="signal peptide" evidence="14">
    <location>
        <begin position="1"/>
        <end position="25"/>
    </location>
</feature>
<feature type="region of interest" description="Disordered" evidence="13">
    <location>
        <begin position="24"/>
        <end position="81"/>
    </location>
</feature>
<evidence type="ECO:0000256" key="1">
    <source>
        <dbReference type="ARBA" id="ARBA00001947"/>
    </source>
</evidence>
<feature type="region of interest" description="Disordered" evidence="13">
    <location>
        <begin position="659"/>
        <end position="709"/>
    </location>
</feature>
<feature type="domain" description="FZ" evidence="15">
    <location>
        <begin position="104"/>
        <end position="244"/>
    </location>
</feature>
<dbReference type="InterPro" id="IPR057247">
    <property type="entry name" value="CARBOXYPEPT_ZN_2"/>
</dbReference>
<evidence type="ECO:0000256" key="7">
    <source>
        <dbReference type="ARBA" id="ARBA00022833"/>
    </source>
</evidence>
<evidence type="ECO:0000256" key="10">
    <source>
        <dbReference type="ARBA" id="ARBA00023180"/>
    </source>
</evidence>
<evidence type="ECO:0000256" key="9">
    <source>
        <dbReference type="ARBA" id="ARBA00023157"/>
    </source>
</evidence>
<evidence type="ECO:0000313" key="19">
    <source>
        <dbReference type="RefSeq" id="XP_032808317.1"/>
    </source>
</evidence>
<dbReference type="Pfam" id="PF00246">
    <property type="entry name" value="Peptidase_M14"/>
    <property type="match status" value="1"/>
</dbReference>
<keyword evidence="14" id="KW-0732">Signal</keyword>
<feature type="compositionally biased region" description="Basic and acidic residues" evidence="13">
    <location>
        <begin position="47"/>
        <end position="62"/>
    </location>
</feature>
<dbReference type="InterPro" id="IPR050753">
    <property type="entry name" value="Peptidase_M14_domain"/>
</dbReference>
<dbReference type="GO" id="GO:0004181">
    <property type="term" value="F:metallocarboxypeptidase activity"/>
    <property type="evidence" value="ECO:0007669"/>
    <property type="project" value="InterPro"/>
</dbReference>
<dbReference type="AlphaFoldDB" id="A0AAJ7SZ89"/>
<dbReference type="SMART" id="SM00631">
    <property type="entry name" value="Zn_pept"/>
    <property type="match status" value="1"/>
</dbReference>
<dbReference type="Pfam" id="PF13620">
    <property type="entry name" value="CarboxypepD_reg"/>
    <property type="match status" value="1"/>
</dbReference>
<evidence type="ECO:0000256" key="4">
    <source>
        <dbReference type="ARBA" id="ARBA00022670"/>
    </source>
</evidence>
<keyword evidence="5" id="KW-0479">Metal-binding</keyword>
<feature type="active site" description="Proton donor/acceptor" evidence="12">
    <location>
        <position position="555"/>
    </location>
</feature>
<dbReference type="SUPFAM" id="SSF63501">
    <property type="entry name" value="Frizzled cysteine-rich domain"/>
    <property type="match status" value="1"/>
</dbReference>
<dbReference type="PROSITE" id="PS52035">
    <property type="entry name" value="PEPTIDASE_M14"/>
    <property type="match status" value="1"/>
</dbReference>
<comment type="caution">
    <text evidence="11">Lacks conserved residue(s) required for the propagation of feature annotation.</text>
</comment>
<dbReference type="PROSITE" id="PS00133">
    <property type="entry name" value="CARBOXYPEPT_ZN_2"/>
    <property type="match status" value="1"/>
</dbReference>
<dbReference type="InterPro" id="IPR008969">
    <property type="entry name" value="CarboxyPept-like_regulatory"/>
</dbReference>
<dbReference type="FunFam" id="3.40.630.10:FF:000020">
    <property type="entry name" value="Carboxypeptidase D"/>
    <property type="match status" value="1"/>
</dbReference>
<evidence type="ECO:0000256" key="11">
    <source>
        <dbReference type="PROSITE-ProRule" id="PRU00090"/>
    </source>
</evidence>
<proteinExistence type="inferred from homology"/>
<keyword evidence="4" id="KW-0645">Protease</keyword>
<dbReference type="PROSITE" id="PS50038">
    <property type="entry name" value="FZ"/>
    <property type="match status" value="1"/>
</dbReference>
<keyword evidence="8" id="KW-0482">Metalloprotease</keyword>
<keyword evidence="7" id="KW-0862">Zinc</keyword>
<dbReference type="SUPFAM" id="SSF49464">
    <property type="entry name" value="Carboxypeptidase regulatory domain-like"/>
    <property type="match status" value="1"/>
</dbReference>
<feature type="chain" id="PRO_5044709285" evidence="14">
    <location>
        <begin position="26"/>
        <end position="736"/>
    </location>
</feature>
<evidence type="ECO:0000256" key="3">
    <source>
        <dbReference type="ARBA" id="ARBA00022645"/>
    </source>
</evidence>
<evidence type="ECO:0000256" key="13">
    <source>
        <dbReference type="SAM" id="MobiDB-lite"/>
    </source>
</evidence>
<keyword evidence="9 11" id="KW-1015">Disulfide bond</keyword>
<dbReference type="Proteomes" id="UP001318040">
    <property type="component" value="Chromosome 11"/>
</dbReference>
<evidence type="ECO:0000256" key="6">
    <source>
        <dbReference type="ARBA" id="ARBA00022801"/>
    </source>
</evidence>
<dbReference type="InterPro" id="IPR020067">
    <property type="entry name" value="Frizzled_dom"/>
</dbReference>
<evidence type="ECO:0000256" key="14">
    <source>
        <dbReference type="SAM" id="SignalP"/>
    </source>
</evidence>
<dbReference type="Gene3D" id="2.60.40.1120">
    <property type="entry name" value="Carboxypeptidase-like, regulatory domain"/>
    <property type="match status" value="1"/>
</dbReference>
<reference evidence="18 19" key="1">
    <citation type="submission" date="2025-04" db="UniProtKB">
        <authorList>
            <consortium name="RefSeq"/>
        </authorList>
    </citation>
    <scope>IDENTIFICATION</scope>
    <source>
        <tissue evidence="18 19">Sperm</tissue>
    </source>
</reference>
<dbReference type="Gene3D" id="1.10.2000.10">
    <property type="entry name" value="Frizzled cysteine-rich domain"/>
    <property type="match status" value="1"/>
</dbReference>
<dbReference type="GO" id="GO:0008270">
    <property type="term" value="F:zinc ion binding"/>
    <property type="evidence" value="ECO:0007669"/>
    <property type="project" value="InterPro"/>
</dbReference>
<keyword evidence="3 18" id="KW-0121">Carboxypeptidase</keyword>
<accession>A0AAJ7SZ89</accession>
<dbReference type="InterPro" id="IPR000834">
    <property type="entry name" value="Peptidase_M14"/>
</dbReference>
<evidence type="ECO:0000259" key="15">
    <source>
        <dbReference type="PROSITE" id="PS50038"/>
    </source>
</evidence>
<dbReference type="RefSeq" id="XP_032808317.1">
    <property type="nucleotide sequence ID" value="XM_032952426.1"/>
</dbReference>
<feature type="compositionally biased region" description="Basic residues" evidence="13">
    <location>
        <begin position="683"/>
        <end position="696"/>
    </location>
</feature>
<sequence>MEIKMLPRLILAVVLAVVVPRATRGQDCDPRSRDSYGDCPPENEYPDVERSRDPYDHVDRYYQEGPAPDPPPMPMPLHPDRRGWEEVGQEMESAGVGDDGAGSSSTGDCVPLRLGYCEDLPYSATRYPNALGHTSPLDSERSPEYVLMSVLPQLLDGECQPQLRLFACAVLAPKCVPPPPEPHPLAWEGAPRTRSRVVRPCRAVCTDLRRNCERAFHRIQMRWPHYLECENHTASEREEECVDPTGRGFSFDASPHGEDWPGADAGHRGAVLRHRRHAEMTRALRRAEKSCGGAARLYSIGKSFENRDLLVIELSENPGKHELLVPEVRLVGNIHGNEVLGRELLVALAQHLCARLEDGDERVRRLLNTTRLHILPSMNPDGYELAADSIEEDRQAIQGRNNMQNIDLNRNFPDLTSGVLRRPKRRTQPLPVPDQYWDGKVAPETRAVIDWMEEFPFVLAGNLHGGELLVRYPYDASLMGEKFYSATPEDQMFRLLARTYAEAHPLMSDKHKAPCPGETGAPSGGIVNGAEWYSFRGGMPDFSYLHSGCLELTLELGCVKFPSGEDLPIEWAHNREALLTFVEAVHQGIKGVVRDERGAGIGGARISIKGNLRDTVTAPSGEFWRLLPPGSYIVRASRAGYRAVVKRVRLPARLQTSGRVDFKLPRQPGTTASPVEPHDGGRRRGGLSRGRSRGQGRSRNNGEDDEEEEKPRWWAYFQSMGIQPPPWMMVSPDDDY</sequence>
<dbReference type="RefSeq" id="XP_032808316.1">
    <property type="nucleotide sequence ID" value="XM_032952425.1"/>
</dbReference>
<feature type="compositionally biased region" description="Pro residues" evidence="13">
    <location>
        <begin position="67"/>
        <end position="77"/>
    </location>
</feature>
<keyword evidence="6" id="KW-0378">Hydrolase</keyword>
<dbReference type="GO" id="GO:0005615">
    <property type="term" value="C:extracellular space"/>
    <property type="evidence" value="ECO:0007669"/>
    <property type="project" value="TreeGrafter"/>
</dbReference>